<reference evidence="1 2" key="1">
    <citation type="submission" date="2017-10" db="EMBL/GenBank/DDBJ databases">
        <title>Bacillus sp. nov., a halophilic bacterium isolated from a Yangshapao Lake.</title>
        <authorList>
            <person name="Wang H."/>
        </authorList>
    </citation>
    <scope>NUCLEOTIDE SEQUENCE [LARGE SCALE GENOMIC DNA]</scope>
    <source>
        <strain evidence="1 2">YSP-3</strain>
    </source>
</reference>
<name>A0A2W0H8F7_9BACI</name>
<evidence type="ECO:0000313" key="1">
    <source>
        <dbReference type="EMBL" id="PYZ98143.1"/>
    </source>
</evidence>
<comment type="caution">
    <text evidence="1">The sequence shown here is derived from an EMBL/GenBank/DDBJ whole genome shotgun (WGS) entry which is preliminary data.</text>
</comment>
<dbReference type="Proteomes" id="UP000248066">
    <property type="component" value="Unassembled WGS sequence"/>
</dbReference>
<protein>
    <submittedName>
        <fullName evidence="1">Uncharacterized protein</fullName>
    </submittedName>
</protein>
<proteinExistence type="predicted"/>
<dbReference type="EMBL" id="PDOF01000001">
    <property type="protein sequence ID" value="PYZ98143.1"/>
    <property type="molecule type" value="Genomic_DNA"/>
</dbReference>
<accession>A0A2W0H8F7</accession>
<sequence>MSVGKKKKYTAAEASLKFQHTMKMVLSDKCEACTQQCTRGIAYMEKMRKPGAIGKGVPCHLTKGKASK</sequence>
<organism evidence="1 2">
    <name type="scientific">Alteribacter lacisalsi</name>
    <dbReference type="NCBI Taxonomy" id="2045244"/>
    <lineage>
        <taxon>Bacteria</taxon>
        <taxon>Bacillati</taxon>
        <taxon>Bacillota</taxon>
        <taxon>Bacilli</taxon>
        <taxon>Bacillales</taxon>
        <taxon>Bacillaceae</taxon>
        <taxon>Alteribacter</taxon>
    </lineage>
</organism>
<gene>
    <name evidence="1" type="ORF">CR205_05985</name>
</gene>
<keyword evidence="2" id="KW-1185">Reference proteome</keyword>
<evidence type="ECO:0000313" key="2">
    <source>
        <dbReference type="Proteomes" id="UP000248066"/>
    </source>
</evidence>
<dbReference type="AlphaFoldDB" id="A0A2W0H8F7"/>